<accession>A0ABR8VNT1</accession>
<keyword evidence="1" id="KW-0812">Transmembrane</keyword>
<sequence>MKKYFVFLISFILLYMALPMLLGALATALYTPDFYAIKGGHSQSVEFGEINSMPLLETLLIGTIAYLLSQKLFESAKI</sequence>
<evidence type="ECO:0000313" key="2">
    <source>
        <dbReference type="EMBL" id="MBD8006393.1"/>
    </source>
</evidence>
<protein>
    <submittedName>
        <fullName evidence="2">Uncharacterized protein</fullName>
    </submittedName>
</protein>
<feature type="transmembrane region" description="Helical" evidence="1">
    <location>
        <begin position="7"/>
        <end position="30"/>
    </location>
</feature>
<organism evidence="2 3">
    <name type="scientific">Bacillus norwichensis</name>
    <dbReference type="NCBI Taxonomy" id="2762217"/>
    <lineage>
        <taxon>Bacteria</taxon>
        <taxon>Bacillati</taxon>
        <taxon>Bacillota</taxon>
        <taxon>Bacilli</taxon>
        <taxon>Bacillales</taxon>
        <taxon>Bacillaceae</taxon>
        <taxon>Bacillus</taxon>
    </lineage>
</organism>
<feature type="transmembrane region" description="Helical" evidence="1">
    <location>
        <begin position="50"/>
        <end position="68"/>
    </location>
</feature>
<comment type="caution">
    <text evidence="2">The sequence shown here is derived from an EMBL/GenBank/DDBJ whole genome shotgun (WGS) entry which is preliminary data.</text>
</comment>
<name>A0ABR8VNT1_9BACI</name>
<gene>
    <name evidence="2" type="ORF">H9631_15025</name>
</gene>
<reference evidence="2 3" key="1">
    <citation type="submission" date="2020-08" db="EMBL/GenBank/DDBJ databases">
        <title>A Genomic Blueprint of the Chicken Gut Microbiome.</title>
        <authorList>
            <person name="Gilroy R."/>
            <person name="Ravi A."/>
            <person name="Getino M."/>
            <person name="Pursley I."/>
            <person name="Horton D.L."/>
            <person name="Alikhan N.-F."/>
            <person name="Baker D."/>
            <person name="Gharbi K."/>
            <person name="Hall N."/>
            <person name="Watson M."/>
            <person name="Adriaenssens E.M."/>
            <person name="Foster-Nyarko E."/>
            <person name="Jarju S."/>
            <person name="Secka A."/>
            <person name="Antonio M."/>
            <person name="Oren A."/>
            <person name="Chaudhuri R."/>
            <person name="La Ragione R.M."/>
            <person name="Hildebrand F."/>
            <person name="Pallen M.J."/>
        </authorList>
    </citation>
    <scope>NUCLEOTIDE SEQUENCE [LARGE SCALE GENOMIC DNA]</scope>
    <source>
        <strain evidence="2 3">Sa1BUA2</strain>
    </source>
</reference>
<keyword evidence="1" id="KW-0472">Membrane</keyword>
<keyword evidence="3" id="KW-1185">Reference proteome</keyword>
<keyword evidence="1" id="KW-1133">Transmembrane helix</keyword>
<evidence type="ECO:0000313" key="3">
    <source>
        <dbReference type="Proteomes" id="UP000648182"/>
    </source>
</evidence>
<dbReference type="EMBL" id="JACSPV010000029">
    <property type="protein sequence ID" value="MBD8006393.1"/>
    <property type="molecule type" value="Genomic_DNA"/>
</dbReference>
<evidence type="ECO:0000256" key="1">
    <source>
        <dbReference type="SAM" id="Phobius"/>
    </source>
</evidence>
<proteinExistence type="predicted"/>
<dbReference type="Proteomes" id="UP000648182">
    <property type="component" value="Unassembled WGS sequence"/>
</dbReference>
<dbReference type="RefSeq" id="WP_191814189.1">
    <property type="nucleotide sequence ID" value="NZ_JACSPV010000029.1"/>
</dbReference>